<organism evidence="3 4">
    <name type="scientific">Candidatus Acidiferrum panamense</name>
    <dbReference type="NCBI Taxonomy" id="2741543"/>
    <lineage>
        <taxon>Bacteria</taxon>
        <taxon>Pseudomonadati</taxon>
        <taxon>Acidobacteriota</taxon>
        <taxon>Terriglobia</taxon>
        <taxon>Candidatus Acidiferrales</taxon>
        <taxon>Candidatus Acidiferrum</taxon>
    </lineage>
</organism>
<evidence type="ECO:0000313" key="4">
    <source>
        <dbReference type="Proteomes" id="UP000567293"/>
    </source>
</evidence>
<evidence type="ECO:0000313" key="3">
    <source>
        <dbReference type="EMBL" id="MBA0086105.1"/>
    </source>
</evidence>
<dbReference type="PANTHER" id="PTHR35024:SF4">
    <property type="entry name" value="POLYMER-FORMING CYTOSKELETAL PROTEIN"/>
    <property type="match status" value="1"/>
</dbReference>
<dbReference type="InterPro" id="IPR007607">
    <property type="entry name" value="BacA/B"/>
</dbReference>
<reference evidence="3" key="1">
    <citation type="submission" date="2020-06" db="EMBL/GenBank/DDBJ databases">
        <title>Legume-microbial interactions unlock mineral nutrients during tropical forest succession.</title>
        <authorList>
            <person name="Epihov D.Z."/>
        </authorList>
    </citation>
    <scope>NUCLEOTIDE SEQUENCE [LARGE SCALE GENOMIC DNA]</scope>
    <source>
        <strain evidence="3">Pan2503</strain>
    </source>
</reference>
<proteinExistence type="inferred from homology"/>
<comment type="caution">
    <text evidence="3">The sequence shown here is derived from an EMBL/GenBank/DDBJ whole genome shotgun (WGS) entry which is preliminary data.</text>
</comment>
<evidence type="ECO:0000256" key="1">
    <source>
        <dbReference type="ARBA" id="ARBA00044755"/>
    </source>
</evidence>
<dbReference type="AlphaFoldDB" id="A0A7V8NRG7"/>
<feature type="region of interest" description="Disordered" evidence="2">
    <location>
        <begin position="1"/>
        <end position="43"/>
    </location>
</feature>
<feature type="compositionally biased region" description="Low complexity" evidence="2">
    <location>
        <begin position="7"/>
        <end position="24"/>
    </location>
</feature>
<protein>
    <submittedName>
        <fullName evidence="3">Polymer-forming cytoskeletal protein</fullName>
    </submittedName>
</protein>
<accession>A0A7V8NRG7</accession>
<dbReference type="PANTHER" id="PTHR35024">
    <property type="entry name" value="HYPOTHETICAL CYTOSOLIC PROTEIN"/>
    <property type="match status" value="1"/>
</dbReference>
<comment type="similarity">
    <text evidence="1">Belongs to the bactofilin family.</text>
</comment>
<feature type="compositionally biased region" description="Polar residues" evidence="2">
    <location>
        <begin position="28"/>
        <end position="38"/>
    </location>
</feature>
<dbReference type="EMBL" id="JACDQQ010001357">
    <property type="protein sequence ID" value="MBA0086105.1"/>
    <property type="molecule type" value="Genomic_DNA"/>
</dbReference>
<sequence length="153" mass="15667">MWSKQQAAAEPPAASPSAAPSTPAVGFNQPSTGKSSSAPARGGARLGASIQIKGEVTGSEDLQIDGIVEGPIRIKGHELRVGPAAQLTSEIHAGDVVAFGKIMGNVHARGRVDIRKDGSITGDISSARISIEDGAYFKGRIEIDPTKSPAGDL</sequence>
<dbReference type="Pfam" id="PF04519">
    <property type="entry name" value="Bactofilin"/>
    <property type="match status" value="1"/>
</dbReference>
<name>A0A7V8NRG7_9BACT</name>
<evidence type="ECO:0000256" key="2">
    <source>
        <dbReference type="SAM" id="MobiDB-lite"/>
    </source>
</evidence>
<dbReference type="Proteomes" id="UP000567293">
    <property type="component" value="Unassembled WGS sequence"/>
</dbReference>
<gene>
    <name evidence="3" type="ORF">HRJ53_14045</name>
</gene>
<keyword evidence="4" id="KW-1185">Reference proteome</keyword>